<evidence type="ECO:0000256" key="2">
    <source>
        <dbReference type="ARBA" id="ARBA00022803"/>
    </source>
</evidence>
<keyword evidence="1" id="KW-0677">Repeat</keyword>
<dbReference type="InterPro" id="IPR019734">
    <property type="entry name" value="TPR_rpt"/>
</dbReference>
<dbReference type="CDD" id="cd21381">
    <property type="entry name" value="CTWD_TTC4"/>
    <property type="match status" value="1"/>
</dbReference>
<feature type="region of interest" description="Disordered" evidence="5">
    <location>
        <begin position="162"/>
        <end position="188"/>
    </location>
</feature>
<dbReference type="EMBL" id="JBBWRZ010000010">
    <property type="protein sequence ID" value="KAK8227527.1"/>
    <property type="molecule type" value="Genomic_DNA"/>
</dbReference>
<feature type="domain" description="Cns1/TTC4 wheel" evidence="6">
    <location>
        <begin position="332"/>
        <end position="442"/>
    </location>
</feature>
<keyword evidence="4" id="KW-0175">Coiled coil</keyword>
<comment type="caution">
    <text evidence="7">The sequence shown here is derived from an EMBL/GenBank/DDBJ whole genome shotgun (WGS) entry which is preliminary data.</text>
</comment>
<name>A0ABR1YEZ5_9PEZI</name>
<evidence type="ECO:0000313" key="8">
    <source>
        <dbReference type="Proteomes" id="UP001492380"/>
    </source>
</evidence>
<evidence type="ECO:0000259" key="6">
    <source>
        <dbReference type="Pfam" id="PF18972"/>
    </source>
</evidence>
<evidence type="ECO:0000256" key="3">
    <source>
        <dbReference type="ARBA" id="ARBA00023602"/>
    </source>
</evidence>
<comment type="similarity">
    <text evidence="3">Belongs to the TTC4 family.</text>
</comment>
<evidence type="ECO:0000313" key="7">
    <source>
        <dbReference type="EMBL" id="KAK8227527.1"/>
    </source>
</evidence>
<feature type="compositionally biased region" description="Polar residues" evidence="5">
    <location>
        <begin position="58"/>
        <end position="68"/>
    </location>
</feature>
<dbReference type="SMART" id="SM00028">
    <property type="entry name" value="TPR"/>
    <property type="match status" value="3"/>
</dbReference>
<accession>A0ABR1YEZ5</accession>
<keyword evidence="8" id="KW-1185">Reference proteome</keyword>
<dbReference type="PANTHER" id="PTHR46035">
    <property type="entry name" value="TETRATRICOPEPTIDE REPEAT PROTEIN 4"/>
    <property type="match status" value="1"/>
</dbReference>
<sequence length="448" mass="49001">MGKVEELPDDFDESLNLNKTAPNKTNPAQDLPSGPGPSNVPSLESLINDAVAGKGVPPSNNGTSSQPSAPKPPAMEQVQGKTADEVLAELNRTPLFMTSLDETDGAGGGNDALEALKAMAYEGTKAECAGNFREQGNECAKAKQWSDARGFYTQAIDVLHGPDRPAQSQEEGEPDMDLAEDQELDPEEEARKEKAIEEASYVNRALCNLEMKNYRSCINDCKATLLINPSNVKAWYRSATALLALDKIPEAEDSCSRGLAIDPKNAALQTLSTKIAKRKAHLEEIERKRREREERQRAEENAMRLAFKARNIKTRETGEQPDMGDSKIKLQDPLDPSSILSFPVILLYPLHAQSDFIQACAETDSVGQHLEYILPLPWDESGEYTQVDTECYIETAKGGLIKAGKKVPLVKLLAGGTVEVVDGLVTVNVVPKARAQEWIAEFKKRKGL</sequence>
<keyword evidence="2" id="KW-0802">TPR repeat</keyword>
<evidence type="ECO:0000256" key="4">
    <source>
        <dbReference type="SAM" id="Coils"/>
    </source>
</evidence>
<dbReference type="InterPro" id="IPR011990">
    <property type="entry name" value="TPR-like_helical_dom_sf"/>
</dbReference>
<feature type="compositionally biased region" description="Acidic residues" evidence="5">
    <location>
        <begin position="170"/>
        <end position="188"/>
    </location>
</feature>
<dbReference type="Proteomes" id="UP001492380">
    <property type="component" value="Unassembled WGS sequence"/>
</dbReference>
<feature type="region of interest" description="Disordered" evidence="5">
    <location>
        <begin position="1"/>
        <end position="85"/>
    </location>
</feature>
<evidence type="ECO:0000256" key="1">
    <source>
        <dbReference type="ARBA" id="ARBA00022737"/>
    </source>
</evidence>
<organism evidence="7 8">
    <name type="scientific">Phyllosticta capitalensis</name>
    <dbReference type="NCBI Taxonomy" id="121624"/>
    <lineage>
        <taxon>Eukaryota</taxon>
        <taxon>Fungi</taxon>
        <taxon>Dikarya</taxon>
        <taxon>Ascomycota</taxon>
        <taxon>Pezizomycotina</taxon>
        <taxon>Dothideomycetes</taxon>
        <taxon>Dothideomycetes incertae sedis</taxon>
        <taxon>Botryosphaeriales</taxon>
        <taxon>Phyllostictaceae</taxon>
        <taxon>Phyllosticta</taxon>
    </lineage>
</organism>
<dbReference type="Pfam" id="PF18972">
    <property type="entry name" value="Wheel"/>
    <property type="match status" value="1"/>
</dbReference>
<feature type="coiled-coil region" evidence="4">
    <location>
        <begin position="268"/>
        <end position="308"/>
    </location>
</feature>
<reference evidence="7 8" key="1">
    <citation type="submission" date="2024-04" db="EMBL/GenBank/DDBJ databases">
        <title>Phyllosticta paracitricarpa is synonymous to the EU quarantine fungus P. citricarpa based on phylogenomic analyses.</title>
        <authorList>
            <consortium name="Lawrence Berkeley National Laboratory"/>
            <person name="Van Ingen-Buijs V.A."/>
            <person name="Van Westerhoven A.C."/>
            <person name="Haridas S."/>
            <person name="Skiadas P."/>
            <person name="Martin F."/>
            <person name="Groenewald J.Z."/>
            <person name="Crous P.W."/>
            <person name="Seidl M.F."/>
        </authorList>
    </citation>
    <scope>NUCLEOTIDE SEQUENCE [LARGE SCALE GENOMIC DNA]</scope>
    <source>
        <strain evidence="7 8">CBS 123374</strain>
    </source>
</reference>
<dbReference type="Gene3D" id="1.25.40.10">
    <property type="entry name" value="Tetratricopeptide repeat domain"/>
    <property type="match status" value="1"/>
</dbReference>
<dbReference type="PANTHER" id="PTHR46035:SF1">
    <property type="entry name" value="TETRATRICOPEPTIDE REPEAT PROTEIN 4"/>
    <property type="match status" value="1"/>
</dbReference>
<feature type="compositionally biased region" description="Polar residues" evidence="5">
    <location>
        <begin position="15"/>
        <end position="28"/>
    </location>
</feature>
<dbReference type="SUPFAM" id="SSF48452">
    <property type="entry name" value="TPR-like"/>
    <property type="match status" value="1"/>
</dbReference>
<protein>
    <recommendedName>
        <fullName evidence="6">Cns1/TTC4 wheel domain-containing protein</fullName>
    </recommendedName>
</protein>
<dbReference type="InterPro" id="IPR044059">
    <property type="entry name" value="Csn1/TTC4_wheel"/>
</dbReference>
<evidence type="ECO:0000256" key="5">
    <source>
        <dbReference type="SAM" id="MobiDB-lite"/>
    </source>
</evidence>
<gene>
    <name evidence="7" type="ORF">HDK90DRAFT_62494</name>
</gene>
<dbReference type="Pfam" id="PF14559">
    <property type="entry name" value="TPR_19"/>
    <property type="match status" value="1"/>
</dbReference>
<proteinExistence type="inferred from homology"/>